<proteinExistence type="predicted"/>
<organism evidence="2 3">
    <name type="scientific">Saccharopolyspora gloriosae</name>
    <dbReference type="NCBI Taxonomy" id="455344"/>
    <lineage>
        <taxon>Bacteria</taxon>
        <taxon>Bacillati</taxon>
        <taxon>Actinomycetota</taxon>
        <taxon>Actinomycetes</taxon>
        <taxon>Pseudonocardiales</taxon>
        <taxon>Pseudonocardiaceae</taxon>
        <taxon>Saccharopolyspora</taxon>
    </lineage>
</organism>
<dbReference type="GO" id="GO:0030151">
    <property type="term" value="F:molybdenum ion binding"/>
    <property type="evidence" value="ECO:0007669"/>
    <property type="project" value="InterPro"/>
</dbReference>
<name>A0A840NEN3_9PSEU</name>
<dbReference type="PROSITE" id="PS51340">
    <property type="entry name" value="MOSC"/>
    <property type="match status" value="1"/>
</dbReference>
<dbReference type="AlphaFoldDB" id="A0A840NEN3"/>
<comment type="caution">
    <text evidence="2">The sequence shown here is derived from an EMBL/GenBank/DDBJ whole genome shotgun (WGS) entry which is preliminary data.</text>
</comment>
<dbReference type="GO" id="GO:0030170">
    <property type="term" value="F:pyridoxal phosphate binding"/>
    <property type="evidence" value="ECO:0007669"/>
    <property type="project" value="InterPro"/>
</dbReference>
<dbReference type="Proteomes" id="UP000580474">
    <property type="component" value="Unassembled WGS sequence"/>
</dbReference>
<dbReference type="EMBL" id="JACHIV010000001">
    <property type="protein sequence ID" value="MBB5067662.1"/>
    <property type="molecule type" value="Genomic_DNA"/>
</dbReference>
<dbReference type="RefSeq" id="WP_184477337.1">
    <property type="nucleotide sequence ID" value="NZ_JACHIV010000001.1"/>
</dbReference>
<evidence type="ECO:0000313" key="2">
    <source>
        <dbReference type="EMBL" id="MBB5067662.1"/>
    </source>
</evidence>
<protein>
    <recommendedName>
        <fullName evidence="1">MOSC domain-containing protein</fullName>
    </recommendedName>
</protein>
<accession>A0A840NEN3</accession>
<dbReference type="SUPFAM" id="SSF50800">
    <property type="entry name" value="PK beta-barrel domain-like"/>
    <property type="match status" value="1"/>
</dbReference>
<dbReference type="Pfam" id="PF03476">
    <property type="entry name" value="MOSC_N"/>
    <property type="match status" value="1"/>
</dbReference>
<keyword evidence="3" id="KW-1185">Reference proteome</keyword>
<dbReference type="Pfam" id="PF03473">
    <property type="entry name" value="MOSC"/>
    <property type="match status" value="1"/>
</dbReference>
<gene>
    <name evidence="2" type="ORF">BJ969_000750</name>
</gene>
<feature type="domain" description="MOSC" evidence="1">
    <location>
        <begin position="73"/>
        <end position="239"/>
    </location>
</feature>
<sequence>MLRGTIAELYRWPVKSLRGEAVPAARFDDRGMAGDRAHVLVDERAKRAGSVLTVRQNPALLHWSGAYGADVSDPAGEPALQGPDGSAWKWDDPELPGALADSLGIPLSLRSEDGNQDRGPTVLVTLQATVDALSADMGERVDLLRFRPNVHLDLDVAPFAELGWGPGTTLATGDLTLEIVGPNSGACVRCAVPSWDAGGRKRWKELQSRLIERYDNEFGTIMRVTRGGTARRGEAAVVRPAGS</sequence>
<dbReference type="InterPro" id="IPR005302">
    <property type="entry name" value="MoCF_Sase_C"/>
</dbReference>
<dbReference type="InterPro" id="IPR011037">
    <property type="entry name" value="Pyrv_Knase-like_insert_dom_sf"/>
</dbReference>
<evidence type="ECO:0000313" key="3">
    <source>
        <dbReference type="Proteomes" id="UP000580474"/>
    </source>
</evidence>
<dbReference type="InterPro" id="IPR005303">
    <property type="entry name" value="MOCOS_middle"/>
</dbReference>
<evidence type="ECO:0000259" key="1">
    <source>
        <dbReference type="PROSITE" id="PS51340"/>
    </source>
</evidence>
<dbReference type="GO" id="GO:0003824">
    <property type="term" value="F:catalytic activity"/>
    <property type="evidence" value="ECO:0007669"/>
    <property type="project" value="InterPro"/>
</dbReference>
<reference evidence="2 3" key="1">
    <citation type="submission" date="2020-08" db="EMBL/GenBank/DDBJ databases">
        <title>Sequencing the genomes of 1000 actinobacteria strains.</title>
        <authorList>
            <person name="Klenk H.-P."/>
        </authorList>
    </citation>
    <scope>NUCLEOTIDE SEQUENCE [LARGE SCALE GENOMIC DNA]</scope>
    <source>
        <strain evidence="2 3">DSM 45582</strain>
    </source>
</reference>